<accession>A0A1M5MGS3</accession>
<evidence type="ECO:0000256" key="1">
    <source>
        <dbReference type="SAM" id="Phobius"/>
    </source>
</evidence>
<keyword evidence="1" id="KW-0472">Membrane</keyword>
<keyword evidence="1" id="KW-1133">Transmembrane helix</keyword>
<dbReference type="Proteomes" id="UP000184074">
    <property type="component" value="Unassembled WGS sequence"/>
</dbReference>
<dbReference type="AlphaFoldDB" id="A0A1M5MGS3"/>
<keyword evidence="1" id="KW-0812">Transmembrane</keyword>
<dbReference type="EMBL" id="FQXB01000001">
    <property type="protein sequence ID" value="SHG76332.1"/>
    <property type="molecule type" value="Genomic_DNA"/>
</dbReference>
<name>A0A1M5MGS3_9RHOB</name>
<proteinExistence type="predicted"/>
<keyword evidence="3" id="KW-1185">Reference proteome</keyword>
<dbReference type="RefSeq" id="WP_072899499.1">
    <property type="nucleotide sequence ID" value="NZ_FQXB01000001.1"/>
</dbReference>
<reference evidence="2 3" key="1">
    <citation type="submission" date="2016-11" db="EMBL/GenBank/DDBJ databases">
        <authorList>
            <person name="Jaros S."/>
            <person name="Januszkiewicz K."/>
            <person name="Wedrychowicz H."/>
        </authorList>
    </citation>
    <scope>NUCLEOTIDE SEQUENCE [LARGE SCALE GENOMIC DNA]</scope>
    <source>
        <strain evidence="2 3">DSM 28715</strain>
    </source>
</reference>
<feature type="transmembrane region" description="Helical" evidence="1">
    <location>
        <begin position="40"/>
        <end position="65"/>
    </location>
</feature>
<protein>
    <submittedName>
        <fullName evidence="2">Uncharacterized protein</fullName>
    </submittedName>
</protein>
<evidence type="ECO:0000313" key="2">
    <source>
        <dbReference type="EMBL" id="SHG76332.1"/>
    </source>
</evidence>
<dbReference type="STRING" id="1508389.SAMN05444003_0817"/>
<evidence type="ECO:0000313" key="3">
    <source>
        <dbReference type="Proteomes" id="UP000184074"/>
    </source>
</evidence>
<sequence length="124" mass="14039">MSLPPKVITLDVADTARAKKFVTSYKSSITRKERLSESSLLLHCLGWACFAILPWIFTAFIFWFVDERLEENAQIEELRSSQTDNKIAEIEAKILAAQEQIETGLSPALLLSVEHKFGRARNVT</sequence>
<gene>
    <name evidence="2" type="ORF">SAMN05444003_0817</name>
</gene>
<organism evidence="2 3">
    <name type="scientific">Cognatiyoonia sediminum</name>
    <dbReference type="NCBI Taxonomy" id="1508389"/>
    <lineage>
        <taxon>Bacteria</taxon>
        <taxon>Pseudomonadati</taxon>
        <taxon>Pseudomonadota</taxon>
        <taxon>Alphaproteobacteria</taxon>
        <taxon>Rhodobacterales</taxon>
        <taxon>Paracoccaceae</taxon>
        <taxon>Cognatiyoonia</taxon>
    </lineage>
</organism>